<dbReference type="PANTHER" id="PTHR32071">
    <property type="entry name" value="TRANSCRIPTIONAL REGULATORY PROTEIN"/>
    <property type="match status" value="1"/>
</dbReference>
<dbReference type="CDD" id="cd00130">
    <property type="entry name" value="PAS"/>
    <property type="match status" value="1"/>
</dbReference>
<dbReference type="PROSITE" id="PS50113">
    <property type="entry name" value="PAC"/>
    <property type="match status" value="1"/>
</dbReference>
<feature type="domain" description="PAC" evidence="7">
    <location>
        <begin position="179"/>
        <end position="231"/>
    </location>
</feature>
<dbReference type="InterPro" id="IPR058031">
    <property type="entry name" value="AAA_lid_NorR"/>
</dbReference>
<proteinExistence type="predicted"/>
<dbReference type="SUPFAM" id="SSF55785">
    <property type="entry name" value="PYP-like sensor domain (PAS domain)"/>
    <property type="match status" value="1"/>
</dbReference>
<gene>
    <name evidence="8" type="ORF">SAMN02745751_02481</name>
</gene>
<dbReference type="Pfam" id="PF02954">
    <property type="entry name" value="HTH_8"/>
    <property type="match status" value="1"/>
</dbReference>
<dbReference type="Gene3D" id="1.10.10.60">
    <property type="entry name" value="Homeodomain-like"/>
    <property type="match status" value="1"/>
</dbReference>
<name>A0A1M6J0N4_9FIRM</name>
<keyword evidence="3" id="KW-0805">Transcription regulation</keyword>
<dbReference type="Gene3D" id="1.10.8.60">
    <property type="match status" value="1"/>
</dbReference>
<dbReference type="PROSITE" id="PS50112">
    <property type="entry name" value="PAS"/>
    <property type="match status" value="1"/>
</dbReference>
<dbReference type="EMBL" id="FQZL01000019">
    <property type="protein sequence ID" value="SHJ40247.1"/>
    <property type="molecule type" value="Genomic_DNA"/>
</dbReference>
<keyword evidence="1" id="KW-0547">Nucleotide-binding</keyword>
<dbReference type="InterPro" id="IPR000700">
    <property type="entry name" value="PAS-assoc_C"/>
</dbReference>
<dbReference type="InterPro" id="IPR002078">
    <property type="entry name" value="Sigma_54_int"/>
</dbReference>
<dbReference type="InterPro" id="IPR025662">
    <property type="entry name" value="Sigma_54_int_dom_ATP-bd_1"/>
</dbReference>
<evidence type="ECO:0000313" key="8">
    <source>
        <dbReference type="EMBL" id="SHJ40247.1"/>
    </source>
</evidence>
<dbReference type="STRING" id="1121476.SAMN02745751_02481"/>
<dbReference type="InterPro" id="IPR027417">
    <property type="entry name" value="P-loop_NTPase"/>
</dbReference>
<dbReference type="NCBIfam" id="TIGR00229">
    <property type="entry name" value="sensory_box"/>
    <property type="match status" value="1"/>
</dbReference>
<dbReference type="RefSeq" id="WP_094762904.1">
    <property type="nucleotide sequence ID" value="NZ_FQZL01000019.1"/>
</dbReference>
<feature type="domain" description="PAS" evidence="6">
    <location>
        <begin position="118"/>
        <end position="158"/>
    </location>
</feature>
<evidence type="ECO:0000259" key="5">
    <source>
        <dbReference type="PROSITE" id="PS50045"/>
    </source>
</evidence>
<dbReference type="Proteomes" id="UP000184052">
    <property type="component" value="Unassembled WGS sequence"/>
</dbReference>
<dbReference type="PROSITE" id="PS00688">
    <property type="entry name" value="SIGMA54_INTERACT_3"/>
    <property type="match status" value="1"/>
</dbReference>
<reference evidence="8 9" key="1">
    <citation type="submission" date="2016-11" db="EMBL/GenBank/DDBJ databases">
        <authorList>
            <person name="Jaros S."/>
            <person name="Januszkiewicz K."/>
            <person name="Wedrychowicz H."/>
        </authorList>
    </citation>
    <scope>NUCLEOTIDE SEQUENCE [LARGE SCALE GENOMIC DNA]</scope>
    <source>
        <strain evidence="8 9">DSM 17477</strain>
    </source>
</reference>
<dbReference type="PROSITE" id="PS50045">
    <property type="entry name" value="SIGMA54_INTERACT_4"/>
    <property type="match status" value="1"/>
</dbReference>
<evidence type="ECO:0000259" key="6">
    <source>
        <dbReference type="PROSITE" id="PS50112"/>
    </source>
</evidence>
<evidence type="ECO:0000313" key="9">
    <source>
        <dbReference type="Proteomes" id="UP000184052"/>
    </source>
</evidence>
<evidence type="ECO:0000259" key="7">
    <source>
        <dbReference type="PROSITE" id="PS50113"/>
    </source>
</evidence>
<dbReference type="AlphaFoldDB" id="A0A1M6J0N4"/>
<dbReference type="Pfam" id="PF00158">
    <property type="entry name" value="Sigma54_activat"/>
    <property type="match status" value="1"/>
</dbReference>
<dbReference type="InterPro" id="IPR009057">
    <property type="entry name" value="Homeodomain-like_sf"/>
</dbReference>
<keyword evidence="4" id="KW-0804">Transcription</keyword>
<dbReference type="GO" id="GO:0005524">
    <property type="term" value="F:ATP binding"/>
    <property type="evidence" value="ECO:0007669"/>
    <property type="project" value="UniProtKB-KW"/>
</dbReference>
<dbReference type="InterPro" id="IPR002197">
    <property type="entry name" value="HTH_Fis"/>
</dbReference>
<dbReference type="InterPro" id="IPR000014">
    <property type="entry name" value="PAS"/>
</dbReference>
<dbReference type="GO" id="GO:0043565">
    <property type="term" value="F:sequence-specific DNA binding"/>
    <property type="evidence" value="ECO:0007669"/>
    <property type="project" value="InterPro"/>
</dbReference>
<dbReference type="InterPro" id="IPR003593">
    <property type="entry name" value="AAA+_ATPase"/>
</dbReference>
<protein>
    <submittedName>
        <fullName evidence="8">PAS domain S-box-containing protein</fullName>
    </submittedName>
</protein>
<dbReference type="SUPFAM" id="SSF46689">
    <property type="entry name" value="Homeodomain-like"/>
    <property type="match status" value="1"/>
</dbReference>
<accession>A0A1M6J0N4</accession>
<keyword evidence="2" id="KW-0067">ATP-binding</keyword>
<sequence>MDTRITLPNLELAYFSYVITDDKYNIQEYDKNFHHFVNDEGCSKNKKLSILFNNLRYEYFGEFYMVENEEGSQYYIMQRKIKINNSEMYLFFLSDYSLYEELEYQIEYLNRQRYINNEMLNKLEDGIYITDEKGKTLFVNDAFVNLSGLRREELIGETVYGLRKDEILPNSCCARVIETQGPVSTINNYYQGQKCLVSGSPIYDEKGDLKRTIAVIRDVSELDMLMKSLTKEETLSLTFKKKLDSVGDKFDNEDAVFSNNRAVASLYKKAKRLAKVDSTILILGETGVGKDFLATYIHGISNRNKKGNIIKINCGAIPEHLIESELFGYEEGAFTGAQRGGKKGLFEEAGGGTIFLDEIGDMPYTLQVKLLNALNDRKFYRIGGSKAIGFNARIIAATNADLKTLVDEKKFRADLYYRLNVVTLRIPALRERQEDLLPLAQTFLEYYNNKHRRNCFFSPECMENFLVYTWPGNIRELKNIVERLVLISDDSCIEAKLFRDQLSQDGQEIDISSKIMSNNENLSLKQQLELHEKAIIESALETKKTLKEAAKKLGIDISTLVRKKQKYNI</sequence>
<dbReference type="PANTHER" id="PTHR32071:SF57">
    <property type="entry name" value="C4-DICARBOXYLATE TRANSPORT TRANSCRIPTIONAL REGULATORY PROTEIN DCTD"/>
    <property type="match status" value="1"/>
</dbReference>
<dbReference type="InterPro" id="IPR025944">
    <property type="entry name" value="Sigma_54_int_dom_CS"/>
</dbReference>
<dbReference type="Pfam" id="PF00989">
    <property type="entry name" value="PAS"/>
    <property type="match status" value="1"/>
</dbReference>
<dbReference type="SMART" id="SM00091">
    <property type="entry name" value="PAS"/>
    <property type="match status" value="1"/>
</dbReference>
<dbReference type="OrthoDB" id="5411866at2"/>
<dbReference type="InterPro" id="IPR013767">
    <property type="entry name" value="PAS_fold"/>
</dbReference>
<dbReference type="Gene3D" id="3.30.450.20">
    <property type="entry name" value="PAS domain"/>
    <property type="match status" value="1"/>
</dbReference>
<dbReference type="InterPro" id="IPR035965">
    <property type="entry name" value="PAS-like_dom_sf"/>
</dbReference>
<feature type="domain" description="Sigma-54 factor interaction" evidence="5">
    <location>
        <begin position="256"/>
        <end position="486"/>
    </location>
</feature>
<dbReference type="PROSITE" id="PS00675">
    <property type="entry name" value="SIGMA54_INTERACT_1"/>
    <property type="match status" value="1"/>
</dbReference>
<dbReference type="SMART" id="SM00382">
    <property type="entry name" value="AAA"/>
    <property type="match status" value="1"/>
</dbReference>
<dbReference type="FunFam" id="3.40.50.300:FF:000006">
    <property type="entry name" value="DNA-binding transcriptional regulator NtrC"/>
    <property type="match status" value="1"/>
</dbReference>
<organism evidence="8 9">
    <name type="scientific">Dethiosulfatibacter aminovorans DSM 17477</name>
    <dbReference type="NCBI Taxonomy" id="1121476"/>
    <lineage>
        <taxon>Bacteria</taxon>
        <taxon>Bacillati</taxon>
        <taxon>Bacillota</taxon>
        <taxon>Tissierellia</taxon>
        <taxon>Dethiosulfatibacter</taxon>
    </lineage>
</organism>
<dbReference type="GO" id="GO:0006355">
    <property type="term" value="P:regulation of DNA-templated transcription"/>
    <property type="evidence" value="ECO:0007669"/>
    <property type="project" value="InterPro"/>
</dbReference>
<dbReference type="Pfam" id="PF25601">
    <property type="entry name" value="AAA_lid_14"/>
    <property type="match status" value="1"/>
</dbReference>
<dbReference type="SUPFAM" id="SSF52540">
    <property type="entry name" value="P-loop containing nucleoside triphosphate hydrolases"/>
    <property type="match status" value="1"/>
</dbReference>
<evidence type="ECO:0000256" key="3">
    <source>
        <dbReference type="ARBA" id="ARBA00023015"/>
    </source>
</evidence>
<dbReference type="Gene3D" id="3.40.50.300">
    <property type="entry name" value="P-loop containing nucleotide triphosphate hydrolases"/>
    <property type="match status" value="1"/>
</dbReference>
<evidence type="ECO:0000256" key="1">
    <source>
        <dbReference type="ARBA" id="ARBA00022741"/>
    </source>
</evidence>
<evidence type="ECO:0000256" key="4">
    <source>
        <dbReference type="ARBA" id="ARBA00023163"/>
    </source>
</evidence>
<evidence type="ECO:0000256" key="2">
    <source>
        <dbReference type="ARBA" id="ARBA00022840"/>
    </source>
</evidence>
<keyword evidence="9" id="KW-1185">Reference proteome</keyword>
<dbReference type="CDD" id="cd00009">
    <property type="entry name" value="AAA"/>
    <property type="match status" value="1"/>
</dbReference>